<feature type="signal peptide" evidence="2">
    <location>
        <begin position="1"/>
        <end position="36"/>
    </location>
</feature>
<sequence>MNLHSVRSRSWARRAAVTTALGLALASAAVAAPAGAGPVTSPVTGSVTAAPASAAVAPGPAATTDGAARAAADPVPLRTVRVSTSAQLAAAFAGAVPGDRIVLADGEYSMVKLADKAGTAEHPIVIEGATLGGAVVTGGQLEVARSHHVVVRGLSWRNAATLKIEASTNVRLTRNDFRLAFVPPADPSSSRHWVSIAGEGSGYNRVDYNAFAGKTVLGNYVTVYGGATQISQHDRIDHNYFSDSPAQPVNGGEAIRLGVSAISDSSSFAVVEHNLFENCDSDPEIVSLKSDDNTVRYNTFRTSAGSVVARRGDRNAIHGNVFLGGGKAGTGGVRLYGDDQRVHDNYFEGLTGSGYTAALQVDGGDVDGSGATSAHWRVHRATIVHNTFVDNVSNVELGANYVYPPADVTLANNVVVGSTGRLFAEHKETDGLTLAGNIAYPQGGATLGIEAQPGQIRVADPLLVRSGGLWRLRQGPAVDAAVGTYPFVVEDLDGQPRDQHPDVGADEVSSAPVLRDPLEPSDVGPLADL</sequence>
<dbReference type="InterPro" id="IPR039513">
    <property type="entry name" value="PL-6"/>
</dbReference>
<evidence type="ECO:0000256" key="1">
    <source>
        <dbReference type="SAM" id="MobiDB-lite"/>
    </source>
</evidence>
<feature type="chain" id="PRO_5039049957" description="Chondroitinase B-like protein" evidence="2">
    <location>
        <begin position="37"/>
        <end position="529"/>
    </location>
</feature>
<evidence type="ECO:0000256" key="2">
    <source>
        <dbReference type="SAM" id="SignalP"/>
    </source>
</evidence>
<feature type="compositionally biased region" description="Basic and acidic residues" evidence="1">
    <location>
        <begin position="494"/>
        <end position="503"/>
    </location>
</feature>
<reference evidence="3 4" key="1">
    <citation type="submission" date="2020-07" db="EMBL/GenBank/DDBJ databases">
        <title>Sequencing the genomes of 1000 actinobacteria strains.</title>
        <authorList>
            <person name="Klenk H.-P."/>
        </authorList>
    </citation>
    <scope>NUCLEOTIDE SEQUENCE [LARGE SCALE GENOMIC DNA]</scope>
    <source>
        <strain evidence="3 4">DSM 44121</strain>
    </source>
</reference>
<keyword evidence="4" id="KW-1185">Reference proteome</keyword>
<dbReference type="EMBL" id="JACGWV010000001">
    <property type="protein sequence ID" value="MBA8806959.1"/>
    <property type="molecule type" value="Genomic_DNA"/>
</dbReference>
<name>A0A7W3J6A2_9MICO</name>
<protein>
    <recommendedName>
        <fullName evidence="5">Chondroitinase B-like protein</fullName>
    </recommendedName>
</protein>
<dbReference type="RefSeq" id="WP_182614608.1">
    <property type="nucleotide sequence ID" value="NZ_BAAATF010000002.1"/>
</dbReference>
<dbReference type="Proteomes" id="UP000540568">
    <property type="component" value="Unassembled WGS sequence"/>
</dbReference>
<dbReference type="InterPro" id="IPR006626">
    <property type="entry name" value="PbH1"/>
</dbReference>
<evidence type="ECO:0000313" key="3">
    <source>
        <dbReference type="EMBL" id="MBA8806959.1"/>
    </source>
</evidence>
<dbReference type="SUPFAM" id="SSF51126">
    <property type="entry name" value="Pectin lyase-like"/>
    <property type="match status" value="1"/>
</dbReference>
<dbReference type="AlphaFoldDB" id="A0A7W3J6A2"/>
<accession>A0A7W3J6A2</accession>
<gene>
    <name evidence="3" type="ORF">FHX71_000901</name>
</gene>
<organism evidence="3 4">
    <name type="scientific">Promicromonospora sukumoe</name>
    <dbReference type="NCBI Taxonomy" id="88382"/>
    <lineage>
        <taxon>Bacteria</taxon>
        <taxon>Bacillati</taxon>
        <taxon>Actinomycetota</taxon>
        <taxon>Actinomycetes</taxon>
        <taxon>Micrococcales</taxon>
        <taxon>Promicromonosporaceae</taxon>
        <taxon>Promicromonospora</taxon>
    </lineage>
</organism>
<dbReference type="SMART" id="SM00710">
    <property type="entry name" value="PbH1"/>
    <property type="match status" value="4"/>
</dbReference>
<feature type="region of interest" description="Disordered" evidence="1">
    <location>
        <begin position="491"/>
        <end position="529"/>
    </location>
</feature>
<evidence type="ECO:0000313" key="4">
    <source>
        <dbReference type="Proteomes" id="UP000540568"/>
    </source>
</evidence>
<dbReference type="InterPro" id="IPR011050">
    <property type="entry name" value="Pectin_lyase_fold/virulence"/>
</dbReference>
<dbReference type="Gene3D" id="2.160.20.10">
    <property type="entry name" value="Single-stranded right-handed beta-helix, Pectin lyase-like"/>
    <property type="match status" value="1"/>
</dbReference>
<dbReference type="Pfam" id="PF14592">
    <property type="entry name" value="Chondroitinas_B"/>
    <property type="match status" value="1"/>
</dbReference>
<evidence type="ECO:0008006" key="5">
    <source>
        <dbReference type="Google" id="ProtNLM"/>
    </source>
</evidence>
<dbReference type="InterPro" id="IPR012334">
    <property type="entry name" value="Pectin_lyas_fold"/>
</dbReference>
<dbReference type="CDD" id="cd14251">
    <property type="entry name" value="PL-6"/>
    <property type="match status" value="1"/>
</dbReference>
<proteinExistence type="predicted"/>
<keyword evidence="2" id="KW-0732">Signal</keyword>
<comment type="caution">
    <text evidence="3">The sequence shown here is derived from an EMBL/GenBank/DDBJ whole genome shotgun (WGS) entry which is preliminary data.</text>
</comment>